<keyword evidence="1" id="KW-1133">Transmembrane helix</keyword>
<keyword evidence="1" id="KW-0812">Transmembrane</keyword>
<name>A0A6C0CGL6_9ZZZZ</name>
<protein>
    <submittedName>
        <fullName evidence="2">Uncharacterized protein</fullName>
    </submittedName>
</protein>
<sequence>MMIVIIATLASFLAIGIAVGMTSWDTIKANWSQYRCDPRYMAFASYADPKSTASDNFAFCMNQAAGNVWGIIVDQFNTYFGVVGDSITEMVGPLNAFRDVMSNIRKFLLDYTKQVLSKILNSMSSFSFILVKIRDILQRFVGEGYIAAYLAQTVVNFVWSFVTLCINIIKGFVYALLAISIILALFQPALLVVAIVLASLIGAAGF</sequence>
<organism evidence="2">
    <name type="scientific">viral metagenome</name>
    <dbReference type="NCBI Taxonomy" id="1070528"/>
    <lineage>
        <taxon>unclassified sequences</taxon>
        <taxon>metagenomes</taxon>
        <taxon>organismal metagenomes</taxon>
    </lineage>
</organism>
<dbReference type="EMBL" id="MN739416">
    <property type="protein sequence ID" value="QHT03728.1"/>
    <property type="molecule type" value="Genomic_DNA"/>
</dbReference>
<keyword evidence="1" id="KW-0472">Membrane</keyword>
<evidence type="ECO:0000256" key="1">
    <source>
        <dbReference type="SAM" id="Phobius"/>
    </source>
</evidence>
<reference evidence="2" key="1">
    <citation type="journal article" date="2020" name="Nature">
        <title>Giant virus diversity and host interactions through global metagenomics.</title>
        <authorList>
            <person name="Schulz F."/>
            <person name="Roux S."/>
            <person name="Paez-Espino D."/>
            <person name="Jungbluth S."/>
            <person name="Walsh D.A."/>
            <person name="Denef V.J."/>
            <person name="McMahon K.D."/>
            <person name="Konstantinidis K.T."/>
            <person name="Eloe-Fadrosh E.A."/>
            <person name="Kyrpides N.C."/>
            <person name="Woyke T."/>
        </authorList>
    </citation>
    <scope>NUCLEOTIDE SEQUENCE</scope>
    <source>
        <strain evidence="2">GVMAG-M-3300021120-1</strain>
    </source>
</reference>
<dbReference type="AlphaFoldDB" id="A0A6C0CGL6"/>
<feature type="transmembrane region" description="Helical" evidence="1">
    <location>
        <begin position="145"/>
        <end position="169"/>
    </location>
</feature>
<feature type="transmembrane region" description="Helical" evidence="1">
    <location>
        <begin position="175"/>
        <end position="201"/>
    </location>
</feature>
<evidence type="ECO:0000313" key="2">
    <source>
        <dbReference type="EMBL" id="QHT03728.1"/>
    </source>
</evidence>
<accession>A0A6C0CGL6</accession>
<proteinExistence type="predicted"/>